<feature type="region of interest" description="Disordered" evidence="1">
    <location>
        <begin position="343"/>
        <end position="381"/>
    </location>
</feature>
<feature type="region of interest" description="Disordered" evidence="1">
    <location>
        <begin position="1"/>
        <end position="46"/>
    </location>
</feature>
<comment type="caution">
    <text evidence="3">The sequence shown here is derived from an EMBL/GenBank/DDBJ whole genome shotgun (WGS) entry which is preliminary data.</text>
</comment>
<reference evidence="3" key="1">
    <citation type="submission" date="2022-11" db="EMBL/GenBank/DDBJ databases">
        <title>Genome Resource of Sclerotinia nivalis Strain SnTB1, a Plant Pathogen Isolated from American Ginseng.</title>
        <authorList>
            <person name="Fan S."/>
        </authorList>
    </citation>
    <scope>NUCLEOTIDE SEQUENCE</scope>
    <source>
        <strain evidence="3">SnTB1</strain>
    </source>
</reference>
<gene>
    <name evidence="3" type="ORF">OCU04_010775</name>
</gene>
<evidence type="ECO:0000313" key="3">
    <source>
        <dbReference type="EMBL" id="KAJ8060450.1"/>
    </source>
</evidence>
<feature type="transmembrane region" description="Helical" evidence="2">
    <location>
        <begin position="527"/>
        <end position="547"/>
    </location>
</feature>
<evidence type="ECO:0000256" key="2">
    <source>
        <dbReference type="SAM" id="Phobius"/>
    </source>
</evidence>
<proteinExistence type="predicted"/>
<feature type="compositionally biased region" description="Low complexity" evidence="1">
    <location>
        <begin position="482"/>
        <end position="501"/>
    </location>
</feature>
<sequence length="554" mass="61797">MATPRGSKQRSHLPTPPISPDQFQTPRPLPLPTEMSSLKSWKSARSRSLDILKNEPATPTSLRAVSAPVITTISNQITSYDQSSSPEPVAESEVEADMPNRYTTSYYNILGLPESPNVTTKDIEEAYNNLVAKPSNYSQGTLQQIHKTLTNSIRRRTYDLGRRAHLLRQTHLVDRERFENKMGSDFFHNPKTSSQEAKAFVDKLKTENLKKKMEIVKRELAENVEKKIRFMGLSMNMDGMNEEEGVPWEEMDFGVKGAEPIGERLSLDFEFAGSGSEQDSEEENGSGGTFSEREEEREETETVGEPKEIEECKEVEELFVSAMAVPVLEASASDVEITPSIAEKAENISKDDEQASTAKDDRDDVANISGSTTNIDEPVVKMHTETDLPNINTIIDLLFPTPTPTPVPRTKPKATSYKEIWEFDYNSETDTDTETEIDDDSDSDTNTDTETDNPPSNLHPSKPLNKNTKTNTDITTPPSHKPQIQPSTPTTQTFPPTTPTETEPEIWESSYNNESNNESKEENDATILLSAKLLAAIWVAIAIWAWFGYVPAAA</sequence>
<dbReference type="OrthoDB" id="3560151at2759"/>
<keyword evidence="2" id="KW-1133">Transmembrane helix</keyword>
<evidence type="ECO:0000313" key="4">
    <source>
        <dbReference type="Proteomes" id="UP001152300"/>
    </source>
</evidence>
<keyword evidence="2" id="KW-0812">Transmembrane</keyword>
<keyword evidence="2" id="KW-0472">Membrane</keyword>
<dbReference type="SUPFAM" id="SSF46565">
    <property type="entry name" value="Chaperone J-domain"/>
    <property type="match status" value="1"/>
</dbReference>
<feature type="compositionally biased region" description="Acidic residues" evidence="1">
    <location>
        <begin position="425"/>
        <end position="451"/>
    </location>
</feature>
<name>A0A9X0DFC8_9HELO</name>
<dbReference type="Proteomes" id="UP001152300">
    <property type="component" value="Unassembled WGS sequence"/>
</dbReference>
<dbReference type="EMBL" id="JAPEIS010000013">
    <property type="protein sequence ID" value="KAJ8060450.1"/>
    <property type="molecule type" value="Genomic_DNA"/>
</dbReference>
<feature type="compositionally biased region" description="Acidic residues" evidence="1">
    <location>
        <begin position="293"/>
        <end position="302"/>
    </location>
</feature>
<evidence type="ECO:0008006" key="5">
    <source>
        <dbReference type="Google" id="ProtNLM"/>
    </source>
</evidence>
<feature type="compositionally biased region" description="Basic and acidic residues" evidence="1">
    <location>
        <begin position="343"/>
        <end position="365"/>
    </location>
</feature>
<organism evidence="3 4">
    <name type="scientific">Sclerotinia nivalis</name>
    <dbReference type="NCBI Taxonomy" id="352851"/>
    <lineage>
        <taxon>Eukaryota</taxon>
        <taxon>Fungi</taxon>
        <taxon>Dikarya</taxon>
        <taxon>Ascomycota</taxon>
        <taxon>Pezizomycotina</taxon>
        <taxon>Leotiomycetes</taxon>
        <taxon>Helotiales</taxon>
        <taxon>Sclerotiniaceae</taxon>
        <taxon>Sclerotinia</taxon>
    </lineage>
</organism>
<dbReference type="InterPro" id="IPR036869">
    <property type="entry name" value="J_dom_sf"/>
</dbReference>
<feature type="region of interest" description="Disordered" evidence="1">
    <location>
        <begin position="399"/>
        <end position="519"/>
    </location>
</feature>
<evidence type="ECO:0000256" key="1">
    <source>
        <dbReference type="SAM" id="MobiDB-lite"/>
    </source>
</evidence>
<keyword evidence="4" id="KW-1185">Reference proteome</keyword>
<protein>
    <recommendedName>
        <fullName evidence="5">J domain-containing protein</fullName>
    </recommendedName>
</protein>
<dbReference type="AlphaFoldDB" id="A0A9X0DFC8"/>
<accession>A0A9X0DFC8</accession>
<feature type="region of interest" description="Disordered" evidence="1">
    <location>
        <begin position="272"/>
        <end position="309"/>
    </location>
</feature>